<dbReference type="InterPro" id="IPR026017">
    <property type="entry name" value="Lumazine-bd_dom"/>
</dbReference>
<evidence type="ECO:0000256" key="8">
    <source>
        <dbReference type="ARBA" id="ARBA00022737"/>
    </source>
</evidence>
<dbReference type="Gene3D" id="2.40.30.20">
    <property type="match status" value="2"/>
</dbReference>
<accession>A0A399RER1</accession>
<dbReference type="EC" id="2.5.1.9" evidence="4 9"/>
<dbReference type="PANTHER" id="PTHR21098">
    <property type="entry name" value="RIBOFLAVIN SYNTHASE ALPHA CHAIN"/>
    <property type="match status" value="1"/>
</dbReference>
<reference evidence="12 13" key="1">
    <citation type="submission" date="2018-08" db="EMBL/GenBank/DDBJ databases">
        <title>Henriciella mobilis sp. nov., isolated from seawater.</title>
        <authorList>
            <person name="Cheng H."/>
            <person name="Wu Y.-H."/>
            <person name="Xu X.-W."/>
            <person name="Guo L.-L."/>
        </authorList>
    </citation>
    <scope>NUCLEOTIDE SEQUENCE [LARGE SCALE GENOMIC DNA]</scope>
    <source>
        <strain evidence="12 13">CCUG67844</strain>
    </source>
</reference>
<comment type="function">
    <text evidence="2">Catalyzes the dismutation of two molecules of 6,7-dimethyl-8-ribityllumazine, resulting in the formation of riboflavin and 5-amino-6-(D-ribitylamino)uracil.</text>
</comment>
<dbReference type="FunFam" id="2.40.30.20:FF:000004">
    <property type="entry name" value="Riboflavin synthase, alpha subunit"/>
    <property type="match status" value="1"/>
</dbReference>
<evidence type="ECO:0000256" key="3">
    <source>
        <dbReference type="ARBA" id="ARBA00004887"/>
    </source>
</evidence>
<dbReference type="NCBIfam" id="NF006767">
    <property type="entry name" value="PRK09289.1"/>
    <property type="match status" value="1"/>
</dbReference>
<comment type="pathway">
    <text evidence="3">Cofactor biosynthesis; riboflavin biosynthesis; riboflavin from 2-hydroxy-3-oxobutyl phosphate and 5-amino-6-(D-ribitylamino)uracil: step 2/2.</text>
</comment>
<protein>
    <recommendedName>
        <fullName evidence="5 9">Riboflavin synthase</fullName>
        <ecNumber evidence="4 9">2.5.1.9</ecNumber>
    </recommendedName>
</protein>
<evidence type="ECO:0000256" key="2">
    <source>
        <dbReference type="ARBA" id="ARBA00002803"/>
    </source>
</evidence>
<keyword evidence="8" id="KW-0677">Repeat</keyword>
<keyword evidence="7 12" id="KW-0808">Transferase</keyword>
<dbReference type="Pfam" id="PF00677">
    <property type="entry name" value="Lum_binding"/>
    <property type="match status" value="2"/>
</dbReference>
<comment type="caution">
    <text evidence="12">The sequence shown here is derived from an EMBL/GenBank/DDBJ whole genome shotgun (WGS) entry which is preliminary data.</text>
</comment>
<dbReference type="PROSITE" id="PS51177">
    <property type="entry name" value="LUMAZINE_BIND"/>
    <property type="match status" value="2"/>
</dbReference>
<dbReference type="AlphaFoldDB" id="A0A399RER1"/>
<evidence type="ECO:0000256" key="5">
    <source>
        <dbReference type="ARBA" id="ARBA00013950"/>
    </source>
</evidence>
<organism evidence="12 13">
    <name type="scientific">Henriciella algicola</name>
    <dbReference type="NCBI Taxonomy" id="1608422"/>
    <lineage>
        <taxon>Bacteria</taxon>
        <taxon>Pseudomonadati</taxon>
        <taxon>Pseudomonadota</taxon>
        <taxon>Alphaproteobacteria</taxon>
        <taxon>Hyphomonadales</taxon>
        <taxon>Hyphomonadaceae</taxon>
        <taxon>Henriciella</taxon>
    </lineage>
</organism>
<feature type="domain" description="Lumazine-binding" evidence="11">
    <location>
        <begin position="1"/>
        <end position="100"/>
    </location>
</feature>
<dbReference type="PIRSF" id="PIRSF000498">
    <property type="entry name" value="Riboflavin_syn_A"/>
    <property type="match status" value="1"/>
</dbReference>
<dbReference type="InterPro" id="IPR001783">
    <property type="entry name" value="Lumazine-bd"/>
</dbReference>
<dbReference type="GO" id="GO:0009231">
    <property type="term" value="P:riboflavin biosynthetic process"/>
    <property type="evidence" value="ECO:0007669"/>
    <property type="project" value="UniProtKB-KW"/>
</dbReference>
<dbReference type="Proteomes" id="UP000265845">
    <property type="component" value="Unassembled WGS sequence"/>
</dbReference>
<dbReference type="NCBIfam" id="TIGR00187">
    <property type="entry name" value="ribE"/>
    <property type="match status" value="1"/>
</dbReference>
<evidence type="ECO:0000259" key="11">
    <source>
        <dbReference type="PROSITE" id="PS51177"/>
    </source>
</evidence>
<proteinExistence type="predicted"/>
<dbReference type="SUPFAM" id="SSF63380">
    <property type="entry name" value="Riboflavin synthase domain-like"/>
    <property type="match status" value="2"/>
</dbReference>
<feature type="repeat" description="Lumazine-binding" evidence="10">
    <location>
        <begin position="1"/>
        <end position="100"/>
    </location>
</feature>
<keyword evidence="6" id="KW-0686">Riboflavin biosynthesis</keyword>
<evidence type="ECO:0000256" key="9">
    <source>
        <dbReference type="NCBIfam" id="TIGR00187"/>
    </source>
</evidence>
<dbReference type="CDD" id="cd00402">
    <property type="entry name" value="Riboflavin_synthase_like"/>
    <property type="match status" value="1"/>
</dbReference>
<comment type="catalytic activity">
    <reaction evidence="1">
        <text>2 6,7-dimethyl-8-(1-D-ribityl)lumazine + H(+) = 5-amino-6-(D-ribitylamino)uracil + riboflavin</text>
        <dbReference type="Rhea" id="RHEA:20772"/>
        <dbReference type="ChEBI" id="CHEBI:15378"/>
        <dbReference type="ChEBI" id="CHEBI:15934"/>
        <dbReference type="ChEBI" id="CHEBI:57986"/>
        <dbReference type="ChEBI" id="CHEBI:58201"/>
        <dbReference type="EC" id="2.5.1.9"/>
    </reaction>
</comment>
<dbReference type="InterPro" id="IPR017938">
    <property type="entry name" value="Riboflavin_synthase-like_b-brl"/>
</dbReference>
<evidence type="ECO:0000256" key="10">
    <source>
        <dbReference type="PROSITE-ProRule" id="PRU00524"/>
    </source>
</evidence>
<evidence type="ECO:0000256" key="7">
    <source>
        <dbReference type="ARBA" id="ARBA00022679"/>
    </source>
</evidence>
<evidence type="ECO:0000313" key="12">
    <source>
        <dbReference type="EMBL" id="RIJ28984.1"/>
    </source>
</evidence>
<dbReference type="GO" id="GO:0004746">
    <property type="term" value="F:riboflavin synthase activity"/>
    <property type="evidence" value="ECO:0007669"/>
    <property type="project" value="UniProtKB-UniRule"/>
</dbReference>
<evidence type="ECO:0000313" key="13">
    <source>
        <dbReference type="Proteomes" id="UP000265845"/>
    </source>
</evidence>
<feature type="repeat" description="Lumazine-binding" evidence="10">
    <location>
        <begin position="101"/>
        <end position="198"/>
    </location>
</feature>
<dbReference type="OrthoDB" id="9788537at2"/>
<evidence type="ECO:0000256" key="6">
    <source>
        <dbReference type="ARBA" id="ARBA00022619"/>
    </source>
</evidence>
<gene>
    <name evidence="12" type="ORF">D1222_11490</name>
</gene>
<evidence type="ECO:0000256" key="1">
    <source>
        <dbReference type="ARBA" id="ARBA00000968"/>
    </source>
</evidence>
<feature type="domain" description="Lumazine-binding" evidence="11">
    <location>
        <begin position="101"/>
        <end position="198"/>
    </location>
</feature>
<dbReference type="EMBL" id="QWGA01000007">
    <property type="protein sequence ID" value="RIJ28984.1"/>
    <property type="molecule type" value="Genomic_DNA"/>
</dbReference>
<dbReference type="RefSeq" id="WP_119454400.1">
    <property type="nucleotide sequence ID" value="NZ_QWGA01000007.1"/>
</dbReference>
<dbReference type="PANTHER" id="PTHR21098:SF12">
    <property type="entry name" value="RIBOFLAVIN SYNTHASE"/>
    <property type="match status" value="1"/>
</dbReference>
<dbReference type="InterPro" id="IPR023366">
    <property type="entry name" value="ATP_synth_asu-like_sf"/>
</dbReference>
<name>A0A399RER1_9PROT</name>
<evidence type="ECO:0000256" key="4">
    <source>
        <dbReference type="ARBA" id="ARBA00012827"/>
    </source>
</evidence>
<sequence length="209" mass="22176">MFTGLVTDIGRVDSVEDTNGLRRMRVVSHYPVDSITMGASIMHEGVCLTVVDFGEEGEGSWFEVEAVPETLSLTTLGALTTGSGVNLELSLKLGEELGGHLVYGHVDGLGEIVSVKPEGDSFRVTIRPPSEIARYFATKGSVTVSGVSLTVAKAHDNGDFDVAIIPHTWEVTTLSALQPGSKVNLEVDMLARYVARMIGADAPETKGTA</sequence>
<keyword evidence="13" id="KW-1185">Reference proteome</keyword>